<dbReference type="InterPro" id="IPR001374">
    <property type="entry name" value="R3H_dom"/>
</dbReference>
<dbReference type="InterPro" id="IPR036867">
    <property type="entry name" value="R3H_dom_sf"/>
</dbReference>
<evidence type="ECO:0000256" key="1">
    <source>
        <dbReference type="ARBA" id="ARBA00004123"/>
    </source>
</evidence>
<sequence>MARNKKGRAGKAARYRAMTTSRQQNQQQDFAAQDEARNTAKHTITWDQESKLRTRPVIFVSAGLIEPLKELDESALDHVPPTLDSTIEPTAESDIPKQSSRMNGDDPTSVGEAAAASRETQEHLRPFPPKEELPFFIDTTGDQKLSSGPHTQPVIIPDPRSSDNDTDSSEEVVLFKGRNRRDEDPPPVVDQMTIEVHAVEKTIQQISLDEADKVTPPSPRSASPPAWQLRGHNDEDAIFADYMANMATDNDNEDGSDDEEDHAPYHTFFGNRDLGGSDGDIVIADDSDSDDSEEDHSDDHSPEMLETGEFCGDNMDDMDDETLARLLAKQEELGLDEDEYILFDGHSGMQSSRNNAPTAIRKDNIPFLSNRTSRKQKRGKIPSASAVADVFDELDLMDWERHNTHNQPRKPKSKRGQPTFDISDSELEATLQAASEKDRISKRERKKEREELRAQGLLGKLADPTDPRVKYQSGMTLDQIKEEMRSFLCGSDDSLTFPPMDANARKVIHDIANKFRIKSKSAGHGETRRPTLYRTNRTVRYNELSFEQVFARTGRKYFPRLDAKGKAPRDGGKTGRSGRGVSHAAFTYKEGEVVGASAPELDQKNKGRAMLEKMGWTTGTALGAMDNKGILQPVLHVVKRTKAGLG</sequence>
<name>A0A194W865_CYTMA</name>
<evidence type="ECO:0000313" key="13">
    <source>
        <dbReference type="Proteomes" id="UP000078559"/>
    </source>
</evidence>
<dbReference type="InterPro" id="IPR000467">
    <property type="entry name" value="G_patch_dom"/>
</dbReference>
<feature type="compositionally biased region" description="Acidic residues" evidence="9">
    <location>
        <begin position="250"/>
        <end position="261"/>
    </location>
</feature>
<evidence type="ECO:0000256" key="5">
    <source>
        <dbReference type="ARBA" id="ARBA00022490"/>
    </source>
</evidence>
<evidence type="ECO:0000313" key="12">
    <source>
        <dbReference type="EMBL" id="KUI72275.1"/>
    </source>
</evidence>
<dbReference type="EMBL" id="CM003105">
    <property type="protein sequence ID" value="KUI72275.1"/>
    <property type="molecule type" value="Genomic_DNA"/>
</dbReference>
<dbReference type="Gene3D" id="3.30.1370.50">
    <property type="entry name" value="R3H-like domain"/>
    <property type="match status" value="1"/>
</dbReference>
<proteinExistence type="inferred from homology"/>
<dbReference type="InterPro" id="IPR051189">
    <property type="entry name" value="Splicing_assoc_domain"/>
</dbReference>
<dbReference type="InterPro" id="IPR034082">
    <property type="entry name" value="R3H_G-patch"/>
</dbReference>
<evidence type="ECO:0000259" key="11">
    <source>
        <dbReference type="PROSITE" id="PS51061"/>
    </source>
</evidence>
<dbReference type="PROSITE" id="PS51061">
    <property type="entry name" value="R3H"/>
    <property type="match status" value="1"/>
</dbReference>
<dbReference type="Pfam" id="PF01424">
    <property type="entry name" value="R3H"/>
    <property type="match status" value="1"/>
</dbReference>
<dbReference type="PROSITE" id="PS50174">
    <property type="entry name" value="G_PATCH"/>
    <property type="match status" value="1"/>
</dbReference>
<evidence type="ECO:0000259" key="10">
    <source>
        <dbReference type="PROSITE" id="PS50174"/>
    </source>
</evidence>
<dbReference type="GO" id="GO:0005634">
    <property type="term" value="C:nucleus"/>
    <property type="evidence" value="ECO:0007669"/>
    <property type="project" value="UniProtKB-SubCell"/>
</dbReference>
<evidence type="ECO:0000256" key="8">
    <source>
        <dbReference type="ARBA" id="ARBA00023242"/>
    </source>
</evidence>
<feature type="region of interest" description="Disordered" evidence="9">
    <location>
        <begin position="1"/>
        <end position="43"/>
    </location>
</feature>
<feature type="domain" description="R3H" evidence="11">
    <location>
        <begin position="474"/>
        <end position="536"/>
    </location>
</feature>
<feature type="compositionally biased region" description="Polar residues" evidence="9">
    <location>
        <begin position="140"/>
        <end position="150"/>
    </location>
</feature>
<dbReference type="GO" id="GO:0005737">
    <property type="term" value="C:cytoplasm"/>
    <property type="evidence" value="ECO:0007669"/>
    <property type="project" value="UniProtKB-SubCell"/>
</dbReference>
<dbReference type="PANTHER" id="PTHR14195">
    <property type="entry name" value="G PATCH DOMAIN CONTAINING PROTEIN 2"/>
    <property type="match status" value="1"/>
</dbReference>
<accession>A0A194W865</accession>
<evidence type="ECO:0000256" key="7">
    <source>
        <dbReference type="ARBA" id="ARBA00023187"/>
    </source>
</evidence>
<feature type="compositionally biased region" description="Basic and acidic residues" evidence="9">
    <location>
        <begin position="561"/>
        <end position="573"/>
    </location>
</feature>
<keyword evidence="13" id="KW-1185">Reference proteome</keyword>
<feature type="domain" description="G-patch" evidence="10">
    <location>
        <begin position="603"/>
        <end position="646"/>
    </location>
</feature>
<dbReference type="SUPFAM" id="SSF82708">
    <property type="entry name" value="R3H domain"/>
    <property type="match status" value="1"/>
</dbReference>
<reference evidence="12" key="1">
    <citation type="submission" date="2014-12" db="EMBL/GenBank/DDBJ databases">
        <title>Genome Sequence of Valsa Canker Pathogens Uncovers a Specific Adaption of Colonization on Woody Bark.</title>
        <authorList>
            <person name="Yin Z."/>
            <person name="Liu H."/>
            <person name="Gao X."/>
            <person name="Li Z."/>
            <person name="Song N."/>
            <person name="Ke X."/>
            <person name="Dai Q."/>
            <person name="Wu Y."/>
            <person name="Sun Y."/>
            <person name="Xu J.-R."/>
            <person name="Kang Z.K."/>
            <person name="Wang L."/>
            <person name="Huang L."/>
        </authorList>
    </citation>
    <scope>NUCLEOTIDE SEQUENCE [LARGE SCALE GENOMIC DNA]</scope>
    <source>
        <strain evidence="12">03-8</strain>
    </source>
</reference>
<feature type="region of interest" description="Disordered" evidence="9">
    <location>
        <begin position="78"/>
        <end position="188"/>
    </location>
</feature>
<evidence type="ECO:0000256" key="9">
    <source>
        <dbReference type="SAM" id="MobiDB-lite"/>
    </source>
</evidence>
<dbReference type="Pfam" id="PF01585">
    <property type="entry name" value="G-patch"/>
    <property type="match status" value="1"/>
</dbReference>
<feature type="region of interest" description="Disordered" evidence="9">
    <location>
        <begin position="247"/>
        <end position="317"/>
    </location>
</feature>
<feature type="compositionally biased region" description="Low complexity" evidence="9">
    <location>
        <begin position="15"/>
        <end position="33"/>
    </location>
</feature>
<dbReference type="GO" id="GO:0008380">
    <property type="term" value="P:RNA splicing"/>
    <property type="evidence" value="ECO:0007669"/>
    <property type="project" value="UniProtKB-KW"/>
</dbReference>
<dbReference type="AlphaFoldDB" id="A0A194W865"/>
<evidence type="ECO:0000256" key="3">
    <source>
        <dbReference type="ARBA" id="ARBA00010306"/>
    </source>
</evidence>
<dbReference type="GO" id="GO:0006397">
    <property type="term" value="P:mRNA processing"/>
    <property type="evidence" value="ECO:0007669"/>
    <property type="project" value="UniProtKB-KW"/>
</dbReference>
<feature type="compositionally biased region" description="Basic and acidic residues" evidence="9">
    <location>
        <begin position="119"/>
        <end position="133"/>
    </location>
</feature>
<dbReference type="SMART" id="SM00443">
    <property type="entry name" value="G_patch"/>
    <property type="match status" value="1"/>
</dbReference>
<keyword evidence="8" id="KW-0539">Nucleus</keyword>
<evidence type="ECO:0000256" key="4">
    <source>
        <dbReference type="ARBA" id="ARBA00018964"/>
    </source>
</evidence>
<feature type="compositionally biased region" description="Acidic residues" evidence="9">
    <location>
        <begin position="283"/>
        <end position="296"/>
    </location>
</feature>
<dbReference type="GO" id="GO:0003676">
    <property type="term" value="F:nucleic acid binding"/>
    <property type="evidence" value="ECO:0007669"/>
    <property type="project" value="UniProtKB-UniRule"/>
</dbReference>
<dbReference type="SMR" id="A0A194W865"/>
<organism evidence="12 13">
    <name type="scientific">Cytospora mali</name>
    <name type="common">Apple Valsa canker fungus</name>
    <name type="synonym">Valsa mali</name>
    <dbReference type="NCBI Taxonomy" id="578113"/>
    <lineage>
        <taxon>Eukaryota</taxon>
        <taxon>Fungi</taxon>
        <taxon>Dikarya</taxon>
        <taxon>Ascomycota</taxon>
        <taxon>Pezizomycotina</taxon>
        <taxon>Sordariomycetes</taxon>
        <taxon>Sordariomycetidae</taxon>
        <taxon>Diaporthales</taxon>
        <taxon>Cytosporaceae</taxon>
        <taxon>Cytospora</taxon>
    </lineage>
</organism>
<dbReference type="SMART" id="SM00393">
    <property type="entry name" value="R3H"/>
    <property type="match status" value="1"/>
</dbReference>
<feature type="region of interest" description="Disordered" evidence="9">
    <location>
        <begin position="561"/>
        <end position="582"/>
    </location>
</feature>
<keyword evidence="5" id="KW-0963">Cytoplasm</keyword>
<keyword evidence="6" id="KW-0507">mRNA processing</keyword>
<gene>
    <name evidence="12" type="ORF">VM1G_07903</name>
</gene>
<feature type="compositionally biased region" description="Basic residues" evidence="9">
    <location>
        <begin position="1"/>
        <end position="14"/>
    </location>
</feature>
<dbReference type="OrthoDB" id="21470at2759"/>
<keyword evidence="7" id="KW-0508">mRNA splicing</keyword>
<protein>
    <recommendedName>
        <fullName evidence="4">Protein SQS1</fullName>
    </recommendedName>
</protein>
<dbReference type="CDD" id="cd02646">
    <property type="entry name" value="R3H_G-patch"/>
    <property type="match status" value="1"/>
</dbReference>
<comment type="similarity">
    <text evidence="3">Belongs to the SQS1 family.</text>
</comment>
<dbReference type="Proteomes" id="UP000078559">
    <property type="component" value="Chromosome 8"/>
</dbReference>
<evidence type="ECO:0000256" key="6">
    <source>
        <dbReference type="ARBA" id="ARBA00022664"/>
    </source>
</evidence>
<feature type="region of interest" description="Disordered" evidence="9">
    <location>
        <begin position="207"/>
        <end position="231"/>
    </location>
</feature>
<comment type="subcellular location">
    <subcellularLocation>
        <location evidence="2">Cytoplasm</location>
    </subcellularLocation>
    <subcellularLocation>
        <location evidence="1">Nucleus</location>
    </subcellularLocation>
</comment>
<evidence type="ECO:0000256" key="2">
    <source>
        <dbReference type="ARBA" id="ARBA00004496"/>
    </source>
</evidence>